<accession>A0ABW7WC15</accession>
<evidence type="ECO:0000313" key="1">
    <source>
        <dbReference type="EMBL" id="MFI2319148.1"/>
    </source>
</evidence>
<comment type="caution">
    <text evidence="1">The sequence shown here is derived from an EMBL/GenBank/DDBJ whole genome shotgun (WGS) entry which is preliminary data.</text>
</comment>
<evidence type="ECO:0008006" key="3">
    <source>
        <dbReference type="Google" id="ProtNLM"/>
    </source>
</evidence>
<evidence type="ECO:0000313" key="2">
    <source>
        <dbReference type="Proteomes" id="UP001611450"/>
    </source>
</evidence>
<proteinExistence type="predicted"/>
<name>A0ABW7WC15_9NOCA</name>
<dbReference type="Proteomes" id="UP001611450">
    <property type="component" value="Unassembled WGS sequence"/>
</dbReference>
<reference evidence="1 2" key="1">
    <citation type="submission" date="2024-10" db="EMBL/GenBank/DDBJ databases">
        <title>The Natural Products Discovery Center: Release of the First 8490 Sequenced Strains for Exploring Actinobacteria Biosynthetic Diversity.</title>
        <authorList>
            <person name="Kalkreuter E."/>
            <person name="Kautsar S.A."/>
            <person name="Yang D."/>
            <person name="Bader C.D."/>
            <person name="Teijaro C.N."/>
            <person name="Fluegel L."/>
            <person name="Davis C.M."/>
            <person name="Simpson J.R."/>
            <person name="Lauterbach L."/>
            <person name="Steele A.D."/>
            <person name="Gui C."/>
            <person name="Meng S."/>
            <person name="Li G."/>
            <person name="Viehrig K."/>
            <person name="Ye F."/>
            <person name="Su P."/>
            <person name="Kiefer A.F."/>
            <person name="Nichols A."/>
            <person name="Cepeda A.J."/>
            <person name="Yan W."/>
            <person name="Fan B."/>
            <person name="Jiang Y."/>
            <person name="Adhikari A."/>
            <person name="Zheng C.-J."/>
            <person name="Schuster L."/>
            <person name="Cowan T.M."/>
            <person name="Smanski M.J."/>
            <person name="Chevrette M.G."/>
            <person name="De Carvalho L.P.S."/>
            <person name="Shen B."/>
        </authorList>
    </citation>
    <scope>NUCLEOTIDE SEQUENCE [LARGE SCALE GENOMIC DNA]</scope>
    <source>
        <strain evidence="1 2">NPDC019626</strain>
    </source>
</reference>
<organism evidence="1 2">
    <name type="scientific">Nocardia beijingensis</name>
    <dbReference type="NCBI Taxonomy" id="95162"/>
    <lineage>
        <taxon>Bacteria</taxon>
        <taxon>Bacillati</taxon>
        <taxon>Actinomycetota</taxon>
        <taxon>Actinomycetes</taxon>
        <taxon>Mycobacteriales</taxon>
        <taxon>Nocardiaceae</taxon>
        <taxon>Nocardia</taxon>
    </lineage>
</organism>
<gene>
    <name evidence="1" type="ORF">ACH47G_01545</name>
</gene>
<sequence>MKLIGIAERGQSVSEDKQIKVLLESLDEEAVREFFKAEERAAHFGGGGPILGVNSINPKNTKDPIMGHVASRIYALRNRIVHAKDDPKYQAKILLPRSREAALMRPDVDLVKFLAQQVIIDSQV</sequence>
<keyword evidence="2" id="KW-1185">Reference proteome</keyword>
<dbReference type="EMBL" id="JBIRXV010000001">
    <property type="protein sequence ID" value="MFI2319148.1"/>
    <property type="molecule type" value="Genomic_DNA"/>
</dbReference>
<dbReference type="RefSeq" id="WP_396945995.1">
    <property type="nucleotide sequence ID" value="NZ_JBIRXV010000001.1"/>
</dbReference>
<protein>
    <recommendedName>
        <fullName evidence="3">Apea-like HEPN domain-containing protein</fullName>
    </recommendedName>
</protein>